<comment type="caution">
    <text evidence="12">The sequence shown here is derived from an EMBL/GenBank/DDBJ whole genome shotgun (WGS) entry which is preliminary data.</text>
</comment>
<feature type="coiled-coil region" evidence="8">
    <location>
        <begin position="120"/>
        <end position="160"/>
    </location>
</feature>
<dbReference type="InterPro" id="IPR036063">
    <property type="entry name" value="Smr_dom_sf"/>
</dbReference>
<evidence type="ECO:0000256" key="2">
    <source>
        <dbReference type="ARBA" id="ARBA00004370"/>
    </source>
</evidence>
<sequence length="439" mass="51035">MDNKLKYKTGEKGIKYVPKYDLHGCTKKQACKEVYNVILQCFELEISSITFITGRGNHQNLNGERAVLFKNFPVWLNDPKISSLIKDCKPGDGFYKVLLNIEENKNAKKNKKSKKDNKAIKEIKKNVKEIKEIKKDVKEIKENRKNVKEFKKNKEKVKEIKENKLVKKNKRKVKENKKKDEEMNSAKSIESVEVANMEKKYVEKNNCVKDEPKKSSIFTNVFERISVLFQSFRSEQFSPPPSQPSSKNNETSTTKPIKNTHFSQYYFNTYKVVKDFEGQGFTRGQAKAIMKAALTDLRTEMQMIRKNNLIDLNSENSLMQREVTSVYQKFQDDIGKMKHFIQLDINNYKADIREEQKKLEIKIQEINNKFTITYGDIRTDVEALKWETTRMALMGIFGTAVFALGVMFFISYKKSKEISTIKNAKSNNGSATNEILLNY</sequence>
<dbReference type="InterPro" id="IPR024461">
    <property type="entry name" value="CCDC90-like"/>
</dbReference>
<name>A0A9N9C2C2_FUNMO</name>
<evidence type="ECO:0000256" key="3">
    <source>
        <dbReference type="ARBA" id="ARBA00022692"/>
    </source>
</evidence>
<protein>
    <submittedName>
        <fullName evidence="12">3215_t:CDS:1</fullName>
    </submittedName>
</protein>
<dbReference type="PANTHER" id="PTHR14360">
    <property type="entry name" value="PROTEIN FMP32, MITOCHONDRIAL"/>
    <property type="match status" value="1"/>
</dbReference>
<feature type="compositionally biased region" description="Polar residues" evidence="9">
    <location>
        <begin position="247"/>
        <end position="257"/>
    </location>
</feature>
<evidence type="ECO:0000256" key="9">
    <source>
        <dbReference type="SAM" id="MobiDB-lite"/>
    </source>
</evidence>
<accession>A0A9N9C2C2</accession>
<evidence type="ECO:0000256" key="10">
    <source>
        <dbReference type="SAM" id="Phobius"/>
    </source>
</evidence>
<keyword evidence="4 10" id="KW-1133">Transmembrane helix</keyword>
<evidence type="ECO:0000256" key="5">
    <source>
        <dbReference type="ARBA" id="ARBA00023054"/>
    </source>
</evidence>
<evidence type="ECO:0000313" key="13">
    <source>
        <dbReference type="Proteomes" id="UP000789375"/>
    </source>
</evidence>
<reference evidence="12" key="1">
    <citation type="submission" date="2021-06" db="EMBL/GenBank/DDBJ databases">
        <authorList>
            <person name="Kallberg Y."/>
            <person name="Tangrot J."/>
            <person name="Rosling A."/>
        </authorList>
    </citation>
    <scope>NUCLEOTIDE SEQUENCE</scope>
    <source>
        <strain evidence="12">87-6 pot B 2015</strain>
    </source>
</reference>
<evidence type="ECO:0000313" key="12">
    <source>
        <dbReference type="EMBL" id="CAG8585290.1"/>
    </source>
</evidence>
<dbReference type="Proteomes" id="UP000789375">
    <property type="component" value="Unassembled WGS sequence"/>
</dbReference>
<evidence type="ECO:0000256" key="4">
    <source>
        <dbReference type="ARBA" id="ARBA00022989"/>
    </source>
</evidence>
<feature type="transmembrane region" description="Helical" evidence="10">
    <location>
        <begin position="391"/>
        <end position="412"/>
    </location>
</feature>
<evidence type="ECO:0000259" key="11">
    <source>
        <dbReference type="Pfam" id="PF01713"/>
    </source>
</evidence>
<dbReference type="Pfam" id="PF07798">
    <property type="entry name" value="CCDC90-like"/>
    <property type="match status" value="1"/>
</dbReference>
<dbReference type="Gene3D" id="1.20.5.340">
    <property type="match status" value="1"/>
</dbReference>
<feature type="region of interest" description="Disordered" evidence="9">
    <location>
        <begin position="234"/>
        <end position="257"/>
    </location>
</feature>
<evidence type="ECO:0000256" key="1">
    <source>
        <dbReference type="ARBA" id="ARBA00004173"/>
    </source>
</evidence>
<comment type="subcellular location">
    <subcellularLocation>
        <location evidence="2">Membrane</location>
    </subcellularLocation>
    <subcellularLocation>
        <location evidence="1">Mitochondrion</location>
    </subcellularLocation>
</comment>
<dbReference type="GO" id="GO:0005739">
    <property type="term" value="C:mitochondrion"/>
    <property type="evidence" value="ECO:0007669"/>
    <property type="project" value="UniProtKB-SubCell"/>
</dbReference>
<dbReference type="PANTHER" id="PTHR14360:SF12">
    <property type="entry name" value="MOZ PROTEIN REPRESENTS A CHROMATIN-ASSOCIATED ACETYLTRANSFERASE"/>
    <property type="match status" value="1"/>
</dbReference>
<dbReference type="Gene3D" id="3.30.1370.110">
    <property type="match status" value="1"/>
</dbReference>
<evidence type="ECO:0000256" key="8">
    <source>
        <dbReference type="SAM" id="Coils"/>
    </source>
</evidence>
<dbReference type="EMBL" id="CAJVPP010002057">
    <property type="protein sequence ID" value="CAG8585290.1"/>
    <property type="molecule type" value="Genomic_DNA"/>
</dbReference>
<dbReference type="AlphaFoldDB" id="A0A9N9C2C2"/>
<keyword evidence="13" id="KW-1185">Reference proteome</keyword>
<keyword evidence="3 10" id="KW-0812">Transmembrane</keyword>
<organism evidence="12 13">
    <name type="scientific">Funneliformis mosseae</name>
    <name type="common">Endomycorrhizal fungus</name>
    <name type="synonym">Glomus mosseae</name>
    <dbReference type="NCBI Taxonomy" id="27381"/>
    <lineage>
        <taxon>Eukaryota</taxon>
        <taxon>Fungi</taxon>
        <taxon>Fungi incertae sedis</taxon>
        <taxon>Mucoromycota</taxon>
        <taxon>Glomeromycotina</taxon>
        <taxon>Glomeromycetes</taxon>
        <taxon>Glomerales</taxon>
        <taxon>Glomeraceae</taxon>
        <taxon>Funneliformis</taxon>
    </lineage>
</organism>
<dbReference type="InterPro" id="IPR002625">
    <property type="entry name" value="Smr_dom"/>
</dbReference>
<proteinExistence type="predicted"/>
<gene>
    <name evidence="12" type="ORF">FMOSSE_LOCUS8158</name>
</gene>
<dbReference type="SUPFAM" id="SSF160443">
    <property type="entry name" value="SMR domain-like"/>
    <property type="match status" value="1"/>
</dbReference>
<dbReference type="GO" id="GO:0016020">
    <property type="term" value="C:membrane"/>
    <property type="evidence" value="ECO:0007669"/>
    <property type="project" value="UniProtKB-SubCell"/>
</dbReference>
<evidence type="ECO:0000256" key="6">
    <source>
        <dbReference type="ARBA" id="ARBA00023128"/>
    </source>
</evidence>
<evidence type="ECO:0000256" key="7">
    <source>
        <dbReference type="ARBA" id="ARBA00023136"/>
    </source>
</evidence>
<feature type="domain" description="Smr" evidence="11">
    <location>
        <begin position="21"/>
        <end position="93"/>
    </location>
</feature>
<keyword evidence="7 10" id="KW-0472">Membrane</keyword>
<dbReference type="Pfam" id="PF01713">
    <property type="entry name" value="Smr"/>
    <property type="match status" value="1"/>
</dbReference>
<keyword evidence="6" id="KW-0496">Mitochondrion</keyword>
<keyword evidence="5 8" id="KW-0175">Coiled coil</keyword>